<evidence type="ECO:0000313" key="1">
    <source>
        <dbReference type="EMBL" id="KAB8210413.1"/>
    </source>
</evidence>
<organism evidence="1 2">
    <name type="scientific">Aspergillus parasiticus</name>
    <dbReference type="NCBI Taxonomy" id="5067"/>
    <lineage>
        <taxon>Eukaryota</taxon>
        <taxon>Fungi</taxon>
        <taxon>Dikarya</taxon>
        <taxon>Ascomycota</taxon>
        <taxon>Pezizomycotina</taxon>
        <taxon>Eurotiomycetes</taxon>
        <taxon>Eurotiomycetidae</taxon>
        <taxon>Eurotiales</taxon>
        <taxon>Aspergillaceae</taxon>
        <taxon>Aspergillus</taxon>
        <taxon>Aspergillus subgen. Circumdati</taxon>
    </lineage>
</organism>
<proteinExistence type="predicted"/>
<gene>
    <name evidence="1" type="ORF">BDV34DRAFT_151743</name>
</gene>
<reference evidence="1 2" key="1">
    <citation type="submission" date="2019-04" db="EMBL/GenBank/DDBJ databases">
        <title>Fungal friends and foes A comparative genomics study of 23 Aspergillus species from section Flavi.</title>
        <authorList>
            <consortium name="DOE Joint Genome Institute"/>
            <person name="Kjaerbolling I."/>
            <person name="Vesth T.C."/>
            <person name="Frisvad J.C."/>
            <person name="Nybo J.L."/>
            <person name="Theobald S."/>
            <person name="Kildgaard S."/>
            <person name="Petersen T.I."/>
            <person name="Kuo A."/>
            <person name="Sato A."/>
            <person name="Lyhne E.K."/>
            <person name="Kogle M.E."/>
            <person name="Wiebenga A."/>
            <person name="Kun R.S."/>
            <person name="Lubbers R.J."/>
            <person name="Makela M.R."/>
            <person name="Barry K."/>
            <person name="Chovatia M."/>
            <person name="Clum A."/>
            <person name="Daum C."/>
            <person name="Haridas S."/>
            <person name="He G."/>
            <person name="LaButti K."/>
            <person name="Lipzen A."/>
            <person name="Mondo S."/>
            <person name="Pangilinan J."/>
            <person name="Riley R."/>
            <person name="Salamov A."/>
            <person name="Simmons B.A."/>
            <person name="Magnuson J.K."/>
            <person name="Henrissat B."/>
            <person name="Mortensen U.H."/>
            <person name="Larsen T.O."/>
            <person name="De vries R.P."/>
            <person name="Grigoriev I.V."/>
            <person name="Machida M."/>
            <person name="Baker S.E."/>
            <person name="Andersen M.R."/>
        </authorList>
    </citation>
    <scope>NUCLEOTIDE SEQUENCE [LARGE SCALE GENOMIC DNA]</scope>
    <source>
        <strain evidence="1 2">CBS 117618</strain>
    </source>
</reference>
<evidence type="ECO:0000313" key="2">
    <source>
        <dbReference type="Proteomes" id="UP000326532"/>
    </source>
</evidence>
<dbReference type="EMBL" id="ML734942">
    <property type="protein sequence ID" value="KAB8210413.1"/>
    <property type="molecule type" value="Genomic_DNA"/>
</dbReference>
<dbReference type="AlphaFoldDB" id="A0A5N6E0W7"/>
<accession>A0A5N6E0W7</accession>
<protein>
    <recommendedName>
        <fullName evidence="3">Heterokaryon incompatibility domain-containing protein</fullName>
    </recommendedName>
</protein>
<name>A0A5N6E0W7_ASPPA</name>
<dbReference type="Proteomes" id="UP000326532">
    <property type="component" value="Unassembled WGS sequence"/>
</dbReference>
<dbReference type="OMA" id="NRCHART"/>
<dbReference type="VEuPathDB" id="FungiDB:BDV34DRAFT_151743"/>
<keyword evidence="2" id="KW-1185">Reference proteome</keyword>
<evidence type="ECO:0008006" key="3">
    <source>
        <dbReference type="Google" id="ProtNLM"/>
    </source>
</evidence>
<sequence>MTNLQNDQPNQGGCGQAELLLSVDRAKQLARRSWHLLCLFLDPVCYNIDYNYGGEMNDSQDKNNEDFHVASKVEWLYPTGDPNKSTESSEHTTSRILSQALTLRENGFANQPTSEFKALVVDEIDEESLVHGEQLGRATKPVPVRLVKITAENMSQMAILSWRWDGDLHSSRNIASAVHLAKAMSIKYLFVDQISIDQTLDGDALIERVLAFSTMYKTITVIVAYDKADEDFEKTVHRPWIFSEMRLYRYNLGQIIYVSHSNQGSKRHSDTYMVIPPIRGILKDLWPYDFGKHLGLNWKGTFLQTITRVLCEDIEMTSICDFKFIMPPYARVLSTAYETMSRNDYLLTAALLCMRHDRPSLGPGLDINEIDYKRYRFSKTRGRVNTRKFAYYDILQDGIKVAKWERQDIWYMGDAQYKFIVVLDAEGVILKALGLTDPEFLKEYALQKEARRSCLILPGEETVPLPTVRIASVTL</sequence>